<dbReference type="Gene3D" id="1.20.120.850">
    <property type="entry name" value="SWI2/SNF2 ATPases, N-terminal domain"/>
    <property type="match status" value="1"/>
</dbReference>
<dbReference type="InterPro" id="IPR014001">
    <property type="entry name" value="Helicase_ATP-bd"/>
</dbReference>
<dbReference type="PROSITE" id="PS51194">
    <property type="entry name" value="HELICASE_CTER"/>
    <property type="match status" value="1"/>
</dbReference>
<dbReference type="GO" id="GO:0005524">
    <property type="term" value="F:ATP binding"/>
    <property type="evidence" value="ECO:0007669"/>
    <property type="project" value="InterPro"/>
</dbReference>
<evidence type="ECO:0000313" key="9">
    <source>
        <dbReference type="EMBL" id="KAH3675073.1"/>
    </source>
</evidence>
<reference evidence="9" key="1">
    <citation type="journal article" date="2021" name="Open Biol.">
        <title>Shared evolutionary footprints suggest mitochondrial oxidative damage underlies multiple complex I losses in fungi.</title>
        <authorList>
            <person name="Schikora-Tamarit M.A."/>
            <person name="Marcet-Houben M."/>
            <person name="Nosek J."/>
            <person name="Gabaldon T."/>
        </authorList>
    </citation>
    <scope>NUCLEOTIDE SEQUENCE</scope>
    <source>
        <strain evidence="9">CBS6341</strain>
    </source>
</reference>
<feature type="compositionally biased region" description="Basic and acidic residues" evidence="6">
    <location>
        <begin position="84"/>
        <end position="97"/>
    </location>
</feature>
<dbReference type="EMBL" id="JAEUBF010000782">
    <property type="protein sequence ID" value="KAH3675073.1"/>
    <property type="molecule type" value="Genomic_DNA"/>
</dbReference>
<dbReference type="FunFam" id="3.40.50.10810:FF:000020">
    <property type="entry name" value="DNA repair and recombination protein RAD54B"/>
    <property type="match status" value="1"/>
</dbReference>
<dbReference type="GO" id="GO:0016787">
    <property type="term" value="F:hydrolase activity"/>
    <property type="evidence" value="ECO:0007669"/>
    <property type="project" value="UniProtKB-KW"/>
</dbReference>
<sequence length="911" mass="102932">MSIPIINSNKTLVPQILSSSSNTSKPDVTENQVLHSITQQDPLELTSTSITETETTTITTASPLQNNTKPPLQRKSLVLKQKSSPKEPELKKPKTDNENSSDITNKRFFEVVWRKRTTKKNKTWDGDGFIILSSTNISLRKDCSESYKEISRSGKVSAFTTDGVTSLGMYEVEVMGEIIDKEEIEKLGFNFKPSREDSPIVISPNITRESTPSLVNSKGPTRNINKQFKQVIPRSESSIEKPTLGEPLYDSTLPDSIVMKKKNDYDIDVVIDPFIAKKLRPHQIKGVKFLYECLMGLKEFDGNGALLADDMGLGKTLQTITLLWTLVRQSPKGFQTPVVNKVLIACPVTLITNWKKELKKWLPMNRLNVLTLNSKNTIAKDKQDLQNFSRTKVYQVLIMGYEKILNMKEELKKTNFDLLVCDEGHRLKNNSNKTLQALNSLEIEKRILLSGTPIQNDLSEFFNIIDFINPSVLGTFNHFKKRYMNPILRSREIGGISAEVLELGEDRSKELIDLTKPFILRRTSAILSKHLPPRTDVVLFCTPTKTQISLFNQVLISHRFNSMIQINSSATTLGLITMFKKICNSPSLISSDKIFKELDDVKDNTQVGSGKINVLIELLKELSLTEEKVVIVSNYTQTLDIIQAILETLEFTYTRLDGSTPGKDRDSIVTKFNTTHSKAIFAFLLSSKSGGVGLNLIGASRLILFDNDWNPAVDLQAMARIHRDGQNRPVFIYRLITTGSIDEKIFQRQLMKNNLSDKFLDNKNESKDDLFEQQDLKDLFTLRTDTVSNTHDLMECNCSGIGEDIEIDEEAEQLNDRNGSTGQKIKIEDEPSSKGWKSALLLRNDSILNENEEKKSVIIQCLKGYRHINPVNFSNSSEIDVEVGDDITENIIKNRKKLISFVMTKINKTSL</sequence>
<organism evidence="9 10">
    <name type="scientific">Wickerhamomyces mucosus</name>
    <dbReference type="NCBI Taxonomy" id="1378264"/>
    <lineage>
        <taxon>Eukaryota</taxon>
        <taxon>Fungi</taxon>
        <taxon>Dikarya</taxon>
        <taxon>Ascomycota</taxon>
        <taxon>Saccharomycotina</taxon>
        <taxon>Saccharomycetes</taxon>
        <taxon>Phaffomycetales</taxon>
        <taxon>Wickerhamomycetaceae</taxon>
        <taxon>Wickerhamomyces</taxon>
    </lineage>
</organism>
<dbReference type="SMART" id="SM00490">
    <property type="entry name" value="HELICc"/>
    <property type="match status" value="1"/>
</dbReference>
<dbReference type="SMART" id="SM00487">
    <property type="entry name" value="DEXDc"/>
    <property type="match status" value="1"/>
</dbReference>
<dbReference type="Pfam" id="PF00271">
    <property type="entry name" value="Helicase_C"/>
    <property type="match status" value="1"/>
</dbReference>
<dbReference type="GO" id="GO:0005634">
    <property type="term" value="C:nucleus"/>
    <property type="evidence" value="ECO:0007669"/>
    <property type="project" value="TreeGrafter"/>
</dbReference>
<reference evidence="9" key="2">
    <citation type="submission" date="2021-01" db="EMBL/GenBank/DDBJ databases">
        <authorList>
            <person name="Schikora-Tamarit M.A."/>
        </authorList>
    </citation>
    <scope>NUCLEOTIDE SEQUENCE</scope>
    <source>
        <strain evidence="9">CBS6341</strain>
    </source>
</reference>
<keyword evidence="2" id="KW-0547">Nucleotide-binding</keyword>
<keyword evidence="10" id="KW-1185">Reference proteome</keyword>
<feature type="region of interest" description="Disordered" evidence="6">
    <location>
        <begin position="56"/>
        <end position="101"/>
    </location>
</feature>
<protein>
    <recommendedName>
        <fullName evidence="1">DNA helicase</fullName>
        <ecNumber evidence="1">3.6.4.12</ecNumber>
    </recommendedName>
</protein>
<dbReference type="PANTHER" id="PTHR45629:SF7">
    <property type="entry name" value="DNA EXCISION REPAIR PROTEIN ERCC-6-RELATED"/>
    <property type="match status" value="1"/>
</dbReference>
<dbReference type="GO" id="GO:0000724">
    <property type="term" value="P:double-strand break repair via homologous recombination"/>
    <property type="evidence" value="ECO:0007669"/>
    <property type="project" value="TreeGrafter"/>
</dbReference>
<comment type="catalytic activity">
    <reaction evidence="5">
        <text>ATP + H2O = ADP + phosphate + H(+)</text>
        <dbReference type="Rhea" id="RHEA:13065"/>
        <dbReference type="ChEBI" id="CHEBI:15377"/>
        <dbReference type="ChEBI" id="CHEBI:15378"/>
        <dbReference type="ChEBI" id="CHEBI:30616"/>
        <dbReference type="ChEBI" id="CHEBI:43474"/>
        <dbReference type="ChEBI" id="CHEBI:456216"/>
        <dbReference type="EC" id="3.6.4.12"/>
    </reaction>
</comment>
<evidence type="ECO:0000256" key="4">
    <source>
        <dbReference type="ARBA" id="ARBA00022840"/>
    </source>
</evidence>
<dbReference type="Gene3D" id="3.40.50.300">
    <property type="entry name" value="P-loop containing nucleotide triphosphate hydrolases"/>
    <property type="match status" value="1"/>
</dbReference>
<dbReference type="EC" id="3.6.4.12" evidence="1"/>
<dbReference type="Gene3D" id="3.40.50.10810">
    <property type="entry name" value="Tandem AAA-ATPase domain"/>
    <property type="match status" value="1"/>
</dbReference>
<evidence type="ECO:0000256" key="3">
    <source>
        <dbReference type="ARBA" id="ARBA00022801"/>
    </source>
</evidence>
<dbReference type="Proteomes" id="UP000769528">
    <property type="component" value="Unassembled WGS sequence"/>
</dbReference>
<dbReference type="InterPro" id="IPR001650">
    <property type="entry name" value="Helicase_C-like"/>
</dbReference>
<keyword evidence="3" id="KW-0378">Hydrolase</keyword>
<comment type="caution">
    <text evidence="9">The sequence shown here is derived from an EMBL/GenBank/DDBJ whole genome shotgun (WGS) entry which is preliminary data.</text>
</comment>
<dbReference type="InterPro" id="IPR000330">
    <property type="entry name" value="SNF2_N"/>
</dbReference>
<dbReference type="Pfam" id="PF00176">
    <property type="entry name" value="SNF2-rel_dom"/>
    <property type="match status" value="1"/>
</dbReference>
<dbReference type="GO" id="GO:0007131">
    <property type="term" value="P:reciprocal meiotic recombination"/>
    <property type="evidence" value="ECO:0007669"/>
    <property type="project" value="TreeGrafter"/>
</dbReference>
<evidence type="ECO:0000256" key="1">
    <source>
        <dbReference type="ARBA" id="ARBA00012551"/>
    </source>
</evidence>
<proteinExistence type="predicted"/>
<dbReference type="SUPFAM" id="SSF52540">
    <property type="entry name" value="P-loop containing nucleoside triphosphate hydrolases"/>
    <property type="match status" value="2"/>
</dbReference>
<dbReference type="InterPro" id="IPR049730">
    <property type="entry name" value="SNF2/RAD54-like_C"/>
</dbReference>
<keyword evidence="4" id="KW-0067">ATP-binding</keyword>
<gene>
    <name evidence="9" type="ORF">WICMUC_002905</name>
</gene>
<dbReference type="AlphaFoldDB" id="A0A9P8PML0"/>
<evidence type="ECO:0000259" key="7">
    <source>
        <dbReference type="PROSITE" id="PS51192"/>
    </source>
</evidence>
<evidence type="ECO:0000256" key="6">
    <source>
        <dbReference type="SAM" id="MobiDB-lite"/>
    </source>
</evidence>
<dbReference type="CDD" id="cd18793">
    <property type="entry name" value="SF2_C_SNF"/>
    <property type="match status" value="1"/>
</dbReference>
<feature type="domain" description="Helicase C-terminal" evidence="8">
    <location>
        <begin position="611"/>
        <end position="771"/>
    </location>
</feature>
<dbReference type="InterPro" id="IPR038718">
    <property type="entry name" value="SNF2-like_sf"/>
</dbReference>
<evidence type="ECO:0000313" key="10">
    <source>
        <dbReference type="Proteomes" id="UP000769528"/>
    </source>
</evidence>
<evidence type="ECO:0000256" key="2">
    <source>
        <dbReference type="ARBA" id="ARBA00022741"/>
    </source>
</evidence>
<evidence type="ECO:0000259" key="8">
    <source>
        <dbReference type="PROSITE" id="PS51194"/>
    </source>
</evidence>
<dbReference type="InterPro" id="IPR050496">
    <property type="entry name" value="SNF2_RAD54_helicase_repair"/>
</dbReference>
<dbReference type="CDD" id="cd18004">
    <property type="entry name" value="DEXHc_RAD54"/>
    <property type="match status" value="1"/>
</dbReference>
<feature type="compositionally biased region" description="Polar residues" evidence="6">
    <location>
        <begin position="61"/>
        <end position="70"/>
    </location>
</feature>
<dbReference type="GO" id="GO:0015616">
    <property type="term" value="F:DNA translocase activity"/>
    <property type="evidence" value="ECO:0007669"/>
    <property type="project" value="TreeGrafter"/>
</dbReference>
<dbReference type="OrthoDB" id="413460at2759"/>
<dbReference type="PROSITE" id="PS51192">
    <property type="entry name" value="HELICASE_ATP_BIND_1"/>
    <property type="match status" value="1"/>
</dbReference>
<dbReference type="InterPro" id="IPR027417">
    <property type="entry name" value="P-loop_NTPase"/>
</dbReference>
<dbReference type="GO" id="GO:0003678">
    <property type="term" value="F:DNA helicase activity"/>
    <property type="evidence" value="ECO:0007669"/>
    <property type="project" value="UniProtKB-EC"/>
</dbReference>
<accession>A0A9P8PML0</accession>
<name>A0A9P8PML0_9ASCO</name>
<evidence type="ECO:0000256" key="5">
    <source>
        <dbReference type="ARBA" id="ARBA00047995"/>
    </source>
</evidence>
<dbReference type="PANTHER" id="PTHR45629">
    <property type="entry name" value="SNF2/RAD54 FAMILY MEMBER"/>
    <property type="match status" value="1"/>
</dbReference>
<feature type="domain" description="Helicase ATP-binding" evidence="7">
    <location>
        <begin position="296"/>
        <end position="471"/>
    </location>
</feature>